<feature type="region of interest" description="Disordered" evidence="4">
    <location>
        <begin position="1"/>
        <end position="32"/>
    </location>
</feature>
<proteinExistence type="predicted"/>
<dbReference type="InterPro" id="IPR001650">
    <property type="entry name" value="Helicase_C-like"/>
</dbReference>
<keyword evidence="7" id="KW-1185">Reference proteome</keyword>
<dbReference type="Gene3D" id="3.40.50.300">
    <property type="entry name" value="P-loop containing nucleotide triphosphate hydrolases"/>
    <property type="match status" value="1"/>
</dbReference>
<evidence type="ECO:0000259" key="5">
    <source>
        <dbReference type="PROSITE" id="PS51194"/>
    </source>
</evidence>
<evidence type="ECO:0000256" key="1">
    <source>
        <dbReference type="ARBA" id="ARBA00022741"/>
    </source>
</evidence>
<evidence type="ECO:0000256" key="4">
    <source>
        <dbReference type="SAM" id="MobiDB-lite"/>
    </source>
</evidence>
<keyword evidence="1" id="KW-0547">Nucleotide-binding</keyword>
<dbReference type="CDD" id="cd18793">
    <property type="entry name" value="SF2_C_SNF"/>
    <property type="match status" value="1"/>
</dbReference>
<gene>
    <name evidence="6" type="ORF">FJTKL_08468</name>
</gene>
<keyword evidence="3" id="KW-0067">ATP-binding</keyword>
<dbReference type="InterPro" id="IPR050628">
    <property type="entry name" value="SNF2_RAD54_helicase_TF"/>
</dbReference>
<organism evidence="6 7">
    <name type="scientific">Diaporthe vaccinii</name>
    <dbReference type="NCBI Taxonomy" id="105482"/>
    <lineage>
        <taxon>Eukaryota</taxon>
        <taxon>Fungi</taxon>
        <taxon>Dikarya</taxon>
        <taxon>Ascomycota</taxon>
        <taxon>Pezizomycotina</taxon>
        <taxon>Sordariomycetes</taxon>
        <taxon>Sordariomycetidae</taxon>
        <taxon>Diaporthales</taxon>
        <taxon>Diaporthaceae</taxon>
        <taxon>Diaporthe</taxon>
        <taxon>Diaporthe eres species complex</taxon>
    </lineage>
</organism>
<evidence type="ECO:0000313" key="6">
    <source>
        <dbReference type="EMBL" id="KAL2284911.1"/>
    </source>
</evidence>
<dbReference type="SMART" id="SM00490">
    <property type="entry name" value="HELICc"/>
    <property type="match status" value="1"/>
</dbReference>
<dbReference type="PROSITE" id="PS51194">
    <property type="entry name" value="HELICASE_CTER"/>
    <property type="match status" value="1"/>
</dbReference>
<feature type="compositionally biased region" description="Low complexity" evidence="4">
    <location>
        <begin position="20"/>
        <end position="32"/>
    </location>
</feature>
<keyword evidence="2" id="KW-0378">Hydrolase</keyword>
<name>A0ABR4ER42_9PEZI</name>
<dbReference type="Proteomes" id="UP001600888">
    <property type="component" value="Unassembled WGS sequence"/>
</dbReference>
<dbReference type="Pfam" id="PF00271">
    <property type="entry name" value="Helicase_C"/>
    <property type="match status" value="1"/>
</dbReference>
<dbReference type="InterPro" id="IPR027417">
    <property type="entry name" value="P-loop_NTPase"/>
</dbReference>
<evidence type="ECO:0000256" key="2">
    <source>
        <dbReference type="ARBA" id="ARBA00022801"/>
    </source>
</evidence>
<dbReference type="SUPFAM" id="SSF52540">
    <property type="entry name" value="P-loop containing nucleoside triphosphate hydrolases"/>
    <property type="match status" value="1"/>
</dbReference>
<dbReference type="PANTHER" id="PTHR45626:SF22">
    <property type="entry name" value="DNA REPAIR PROTEIN RAD5"/>
    <property type="match status" value="1"/>
</dbReference>
<comment type="caution">
    <text evidence="6">The sequence shown here is derived from an EMBL/GenBank/DDBJ whole genome shotgun (WGS) entry which is preliminary data.</text>
</comment>
<evidence type="ECO:0000256" key="3">
    <source>
        <dbReference type="ARBA" id="ARBA00022840"/>
    </source>
</evidence>
<dbReference type="EMBL" id="JBAWTH010000033">
    <property type="protein sequence ID" value="KAL2284911.1"/>
    <property type="molecule type" value="Genomic_DNA"/>
</dbReference>
<evidence type="ECO:0000313" key="7">
    <source>
        <dbReference type="Proteomes" id="UP001600888"/>
    </source>
</evidence>
<reference evidence="6 7" key="1">
    <citation type="submission" date="2024-03" db="EMBL/GenBank/DDBJ databases">
        <title>A high-quality draft genome sequence of Diaporthe vaccinii, a causative agent of upright dieback and viscid rot disease in cranberry plants.</title>
        <authorList>
            <person name="Sarrasin M."/>
            <person name="Lang B.F."/>
            <person name="Burger G."/>
        </authorList>
    </citation>
    <scope>NUCLEOTIDE SEQUENCE [LARGE SCALE GENOMIC DNA]</scope>
    <source>
        <strain evidence="6 7">IS7</strain>
    </source>
</reference>
<feature type="domain" description="Helicase C-terminal" evidence="5">
    <location>
        <begin position="50"/>
        <end position="202"/>
    </location>
</feature>
<accession>A0ABR4ER42</accession>
<sequence length="214" mass="23491">MKPVIEDSSTPTHLPITATPSRSPSPLSGNSPSSLSFLAASSKLNAVADNIEQHKDEAKSLIFTSCLSTLDSLQRILEGRGILCLQIDGRVGTPERERRLERFKQDPSVHVLLMSIQTGSVGLTLTVADRVHFVEPQWNPAVEEQAICRAHRMGQTRQVAVIRYIAENSVEETIAALQKKKSHLAKVSLDAAEHNGETTGLDDLKFVLDHDHVE</sequence>
<dbReference type="PANTHER" id="PTHR45626">
    <property type="entry name" value="TRANSCRIPTION TERMINATION FACTOR 2-RELATED"/>
    <property type="match status" value="1"/>
</dbReference>
<protein>
    <recommendedName>
        <fullName evidence="5">Helicase C-terminal domain-containing protein</fullName>
    </recommendedName>
</protein>
<dbReference type="InterPro" id="IPR049730">
    <property type="entry name" value="SNF2/RAD54-like_C"/>
</dbReference>